<evidence type="ECO:0000313" key="2">
    <source>
        <dbReference type="EMBL" id="MDU9000906.1"/>
    </source>
</evidence>
<dbReference type="Proteomes" id="UP001257627">
    <property type="component" value="Unassembled WGS sequence"/>
</dbReference>
<protein>
    <submittedName>
        <fullName evidence="2">Uncharacterized protein</fullName>
    </submittedName>
</protein>
<dbReference type="RefSeq" id="WP_164657581.1">
    <property type="nucleotide sequence ID" value="NZ_CP107955.1"/>
</dbReference>
<evidence type="ECO:0000256" key="1">
    <source>
        <dbReference type="SAM" id="MobiDB-lite"/>
    </source>
</evidence>
<gene>
    <name evidence="2" type="ORF">PU648_53245</name>
</gene>
<feature type="compositionally biased region" description="Basic and acidic residues" evidence="1">
    <location>
        <begin position="38"/>
        <end position="47"/>
    </location>
</feature>
<keyword evidence="3" id="KW-1185">Reference proteome</keyword>
<sequence>MGLGMIVVLDRVVAGDEYVGDQRRREQAVLDDAGGGAEQRRQAREDVVGTVARSTWTP</sequence>
<reference evidence="2 3" key="1">
    <citation type="submission" date="2023-02" db="EMBL/GenBank/DDBJ databases">
        <authorList>
            <person name="Maleckis M."/>
        </authorList>
    </citation>
    <scope>NUCLEOTIDE SEQUENCE [LARGE SCALE GENOMIC DNA]</scope>
    <source>
        <strain evidence="2 3">P8-A2</strain>
    </source>
</reference>
<comment type="caution">
    <text evidence="2">The sequence shown here is derived from an EMBL/GenBank/DDBJ whole genome shotgun (WGS) entry which is preliminary data.</text>
</comment>
<name>A0ABU3V3Z8_9ACTN</name>
<feature type="region of interest" description="Disordered" evidence="1">
    <location>
        <begin position="30"/>
        <end position="58"/>
    </location>
</feature>
<organism evidence="2 3">
    <name type="scientific">Streptomyces mirabilis</name>
    <dbReference type="NCBI Taxonomy" id="68239"/>
    <lineage>
        <taxon>Bacteria</taxon>
        <taxon>Bacillati</taxon>
        <taxon>Actinomycetota</taxon>
        <taxon>Actinomycetes</taxon>
        <taxon>Kitasatosporales</taxon>
        <taxon>Streptomycetaceae</taxon>
        <taxon>Streptomyces</taxon>
    </lineage>
</organism>
<evidence type="ECO:0000313" key="3">
    <source>
        <dbReference type="Proteomes" id="UP001257627"/>
    </source>
</evidence>
<dbReference type="EMBL" id="JARAKF010000002">
    <property type="protein sequence ID" value="MDU9000906.1"/>
    <property type="molecule type" value="Genomic_DNA"/>
</dbReference>
<accession>A0ABU3V3Z8</accession>
<proteinExistence type="predicted"/>